<dbReference type="KEGG" id="gvi:gsl3977"/>
<feature type="region of interest" description="Disordered" evidence="1">
    <location>
        <begin position="44"/>
        <end position="91"/>
    </location>
</feature>
<dbReference type="Proteomes" id="UP000000557">
    <property type="component" value="Chromosome"/>
</dbReference>
<organism evidence="2 3">
    <name type="scientific">Gloeobacter violaceus (strain ATCC 29082 / PCC 7421)</name>
    <dbReference type="NCBI Taxonomy" id="251221"/>
    <lineage>
        <taxon>Bacteria</taxon>
        <taxon>Bacillati</taxon>
        <taxon>Cyanobacteriota</taxon>
        <taxon>Cyanophyceae</taxon>
        <taxon>Gloeobacterales</taxon>
        <taxon>Gloeobacteraceae</taxon>
        <taxon>Gloeobacter</taxon>
    </lineage>
</organism>
<keyword evidence="3" id="KW-1185">Reference proteome</keyword>
<dbReference type="SUPFAM" id="SSF54909">
    <property type="entry name" value="Dimeric alpha+beta barrel"/>
    <property type="match status" value="1"/>
</dbReference>
<name>Q7NEA3_GLOVI</name>
<dbReference type="eggNOG" id="COG3795">
    <property type="taxonomic scope" value="Bacteria"/>
</dbReference>
<reference evidence="2 3" key="1">
    <citation type="journal article" date="2003" name="DNA Res.">
        <title>Complete genome structure of Gloeobacter violaceus PCC 7421, a cyanobacterium that lacks thylakoids.</title>
        <authorList>
            <person name="Nakamura Y."/>
            <person name="Kaneko T."/>
            <person name="Sato S."/>
            <person name="Mimuro M."/>
            <person name="Miyashita H."/>
            <person name="Tsuchiya T."/>
            <person name="Sasamoto S."/>
            <person name="Watanabe A."/>
            <person name="Kawashima K."/>
            <person name="Kishida Y."/>
            <person name="Kiyokawa C."/>
            <person name="Kohara M."/>
            <person name="Matsumoto M."/>
            <person name="Matsuno A."/>
            <person name="Nakazaki N."/>
            <person name="Shimpo S."/>
            <person name="Takeuchi C."/>
            <person name="Yamada M."/>
            <person name="Tabata S."/>
        </authorList>
    </citation>
    <scope>NUCLEOTIDE SEQUENCE [LARGE SCALE GENOMIC DNA]</scope>
    <source>
        <strain evidence="3">ATCC 29082 / PCC 7421</strain>
    </source>
</reference>
<dbReference type="EMBL" id="BA000045">
    <property type="protein sequence ID" value="BAC91918.1"/>
    <property type="molecule type" value="Genomic_DNA"/>
</dbReference>
<protein>
    <submittedName>
        <fullName evidence="2">Gsl3977 protein</fullName>
    </submittedName>
</protein>
<dbReference type="HOGENOM" id="CLU_2422789_0_0_3"/>
<evidence type="ECO:0000313" key="2">
    <source>
        <dbReference type="EMBL" id="BAC91918.1"/>
    </source>
</evidence>
<feature type="compositionally biased region" description="Polar residues" evidence="1">
    <location>
        <begin position="58"/>
        <end position="67"/>
    </location>
</feature>
<dbReference type="RefSeq" id="WP_011143965.1">
    <property type="nucleotide sequence ID" value="NC_005125.1"/>
</dbReference>
<accession>Q7NEA3</accession>
<evidence type="ECO:0000313" key="3">
    <source>
        <dbReference type="Proteomes" id="UP000000557"/>
    </source>
</evidence>
<dbReference type="OrthoDB" id="9807535at2"/>
<feature type="compositionally biased region" description="Low complexity" evidence="1">
    <location>
        <begin position="81"/>
        <end position="91"/>
    </location>
</feature>
<dbReference type="EnsemblBacteria" id="BAC91918">
    <property type="protein sequence ID" value="BAC91918"/>
    <property type="gene ID" value="BAC91918"/>
</dbReference>
<dbReference type="PANTHER" id="PTHR35174:SF3">
    <property type="entry name" value="BLL7171 PROTEIN"/>
    <property type="match status" value="1"/>
</dbReference>
<proteinExistence type="predicted"/>
<evidence type="ECO:0000256" key="1">
    <source>
        <dbReference type="SAM" id="MobiDB-lite"/>
    </source>
</evidence>
<sequence>MQYMIMTYEEPAAFEARTDAQKSQAYWGSWAAYAQTLKESGVMVGGNGLQPPHAGTTLRLQNGQRQIQDGPGDWPSRPRRTPSGTSSRTTG</sequence>
<reference evidence="2 3" key="2">
    <citation type="journal article" date="2003" name="DNA Res.">
        <title>Complete genome structure of Gloeobacter violaceus PCC 7421, a cyanobacterium that lacks thylakoids (supplement).</title>
        <authorList>
            <person name="Nakamura Y."/>
            <person name="Kaneko T."/>
            <person name="Sato S."/>
            <person name="Mimuro M."/>
            <person name="Miyashita H."/>
            <person name="Tsuchiya T."/>
            <person name="Sasamoto S."/>
            <person name="Watanabe A."/>
            <person name="Kawashima K."/>
            <person name="Kishida Y."/>
            <person name="Kiyokawa C."/>
            <person name="Kohara M."/>
            <person name="Matsumoto M."/>
            <person name="Matsuno A."/>
            <person name="Nakazaki N."/>
            <person name="Shimpo S."/>
            <person name="Takeuchi C."/>
            <person name="Yamada M."/>
            <person name="Tabata S."/>
        </authorList>
    </citation>
    <scope>NUCLEOTIDE SEQUENCE [LARGE SCALE GENOMIC DNA]</scope>
    <source>
        <strain evidence="3">ATCC 29082 / PCC 7421</strain>
    </source>
</reference>
<dbReference type="Gene3D" id="3.30.70.1060">
    <property type="entry name" value="Dimeric alpha+beta barrel"/>
    <property type="match status" value="1"/>
</dbReference>
<dbReference type="AlphaFoldDB" id="Q7NEA3"/>
<gene>
    <name evidence="2" type="ordered locus">gsl3977</name>
</gene>
<dbReference type="PANTHER" id="PTHR35174">
    <property type="entry name" value="BLL7171 PROTEIN-RELATED"/>
    <property type="match status" value="1"/>
</dbReference>
<dbReference type="STRING" id="251221.gene:10761494"/>
<dbReference type="InterPro" id="IPR011008">
    <property type="entry name" value="Dimeric_a/b-barrel"/>
</dbReference>
<dbReference type="InParanoid" id="Q7NEA3"/>